<comment type="caution">
    <text evidence="2">The sequence shown here is derived from an EMBL/GenBank/DDBJ whole genome shotgun (WGS) entry which is preliminary data.</text>
</comment>
<protein>
    <submittedName>
        <fullName evidence="2">Uncharacterized protein</fullName>
    </submittedName>
</protein>
<keyword evidence="3" id="KW-1185">Reference proteome</keyword>
<keyword evidence="1" id="KW-0472">Membrane</keyword>
<keyword evidence="1" id="KW-1133">Transmembrane helix</keyword>
<dbReference type="EMBL" id="JAMQGP010000001">
    <property type="protein sequence ID" value="MCM2678382.1"/>
    <property type="molecule type" value="Genomic_DNA"/>
</dbReference>
<evidence type="ECO:0000313" key="3">
    <source>
        <dbReference type="Proteomes" id="UP001165393"/>
    </source>
</evidence>
<feature type="transmembrane region" description="Helical" evidence="1">
    <location>
        <begin position="48"/>
        <end position="69"/>
    </location>
</feature>
<sequence length="85" mass="9682">MEFAFTLLLLCPMIASATMQQGLPFRSFAIHFPLSLVAGFALAYPASIWLGPKAVAVGYIGYYITFYVLDKPIREFVRKYWPKKK</sequence>
<reference evidence="2 3" key="1">
    <citation type="journal article" date="2013" name="Antonie Van Leeuwenhoek">
        <title>Echinimonas agarilytica gen. nov., sp. nov., a new gammaproteobacterium isolated from the sea urchin Strongylocentrotus intermedius.</title>
        <authorList>
            <person name="Nedashkovskaya O.I."/>
            <person name="Stenkova A.M."/>
            <person name="Zhukova N.V."/>
            <person name="Van Trappen S."/>
            <person name="Lee J.S."/>
            <person name="Kim S.B."/>
        </authorList>
    </citation>
    <scope>NUCLEOTIDE SEQUENCE [LARGE SCALE GENOMIC DNA]</scope>
    <source>
        <strain evidence="2 3">KMM 6351</strain>
    </source>
</reference>
<gene>
    <name evidence="2" type="ORF">NAF29_01690</name>
</gene>
<dbReference type="Proteomes" id="UP001165393">
    <property type="component" value="Unassembled WGS sequence"/>
</dbReference>
<name>A0AA42B651_9GAMM</name>
<evidence type="ECO:0000313" key="2">
    <source>
        <dbReference type="EMBL" id="MCM2678382.1"/>
    </source>
</evidence>
<accession>A0AA42B651</accession>
<proteinExistence type="predicted"/>
<evidence type="ECO:0000256" key="1">
    <source>
        <dbReference type="SAM" id="Phobius"/>
    </source>
</evidence>
<keyword evidence="1" id="KW-0812">Transmembrane</keyword>
<organism evidence="2 3">
    <name type="scientific">Echinimonas agarilytica</name>
    <dbReference type="NCBI Taxonomy" id="1215918"/>
    <lineage>
        <taxon>Bacteria</taxon>
        <taxon>Pseudomonadati</taxon>
        <taxon>Pseudomonadota</taxon>
        <taxon>Gammaproteobacteria</taxon>
        <taxon>Alteromonadales</taxon>
        <taxon>Echinimonadaceae</taxon>
        <taxon>Echinimonas</taxon>
    </lineage>
</organism>
<dbReference type="AlphaFoldDB" id="A0AA42B651"/>
<dbReference type="RefSeq" id="WP_251259751.1">
    <property type="nucleotide sequence ID" value="NZ_JAMQGP010000001.1"/>
</dbReference>